<evidence type="ECO:0000313" key="6">
    <source>
        <dbReference type="Proteomes" id="UP000001056"/>
    </source>
</evidence>
<evidence type="ECO:0000256" key="2">
    <source>
        <dbReference type="ARBA" id="ARBA00022763"/>
    </source>
</evidence>
<keyword evidence="2" id="KW-0227">DNA damage</keyword>
<dbReference type="GO" id="GO:0006298">
    <property type="term" value="P:mismatch repair"/>
    <property type="evidence" value="ECO:0007669"/>
    <property type="project" value="InterPro"/>
</dbReference>
<dbReference type="PANTHER" id="PTHR10073:SF41">
    <property type="entry name" value="MISMATCH REPAIR PROTEIN, PUTATIVE (AFU_ORTHOLOGUE AFUA_8G05820)-RELATED"/>
    <property type="match status" value="1"/>
</dbReference>
<dbReference type="SUPFAM" id="SSF54211">
    <property type="entry name" value="Ribosomal protein S5 domain 2-like"/>
    <property type="match status" value="1"/>
</dbReference>
<proteinExistence type="inferred from homology"/>
<evidence type="ECO:0000256" key="1">
    <source>
        <dbReference type="ARBA" id="ARBA00006082"/>
    </source>
</evidence>
<dbReference type="InterPro" id="IPR013507">
    <property type="entry name" value="DNA_mismatch_S5_2-like"/>
</dbReference>
<dbReference type="GO" id="GO:0061982">
    <property type="term" value="P:meiosis I cell cycle process"/>
    <property type="evidence" value="ECO:0007669"/>
    <property type="project" value="UniProtKB-ARBA"/>
</dbReference>
<dbReference type="Pfam" id="PF01119">
    <property type="entry name" value="DNA_mis_repair"/>
    <property type="match status" value="1"/>
</dbReference>
<feature type="compositionally biased region" description="Polar residues" evidence="3">
    <location>
        <begin position="551"/>
        <end position="564"/>
    </location>
</feature>
<organism evidence="5 6">
    <name type="scientific">Chaetomium globosum (strain ATCC 6205 / CBS 148.51 / DSM 1962 / NBRC 6347 / NRRL 1970)</name>
    <name type="common">Soil fungus</name>
    <dbReference type="NCBI Taxonomy" id="306901"/>
    <lineage>
        <taxon>Eukaryota</taxon>
        <taxon>Fungi</taxon>
        <taxon>Dikarya</taxon>
        <taxon>Ascomycota</taxon>
        <taxon>Pezizomycotina</taxon>
        <taxon>Sordariomycetes</taxon>
        <taxon>Sordariomycetidae</taxon>
        <taxon>Sordariales</taxon>
        <taxon>Chaetomiaceae</taxon>
        <taxon>Chaetomium</taxon>
    </lineage>
</organism>
<dbReference type="InterPro" id="IPR020568">
    <property type="entry name" value="Ribosomal_Su5_D2-typ_SF"/>
</dbReference>
<dbReference type="SUPFAM" id="SSF55874">
    <property type="entry name" value="ATPase domain of HSP90 chaperone/DNA topoisomerase II/histidine kinase"/>
    <property type="match status" value="1"/>
</dbReference>
<dbReference type="Pfam" id="PF13589">
    <property type="entry name" value="HATPase_c_3"/>
    <property type="match status" value="1"/>
</dbReference>
<dbReference type="eggNOG" id="KOG1978">
    <property type="taxonomic scope" value="Eukaryota"/>
</dbReference>
<feature type="compositionally biased region" description="Polar residues" evidence="3">
    <location>
        <begin position="492"/>
        <end position="515"/>
    </location>
</feature>
<dbReference type="OrthoDB" id="10263226at2759"/>
<name>Q2HAM1_CHAGB</name>
<evidence type="ECO:0000313" key="5">
    <source>
        <dbReference type="EMBL" id="EAQ90798.1"/>
    </source>
</evidence>
<dbReference type="Proteomes" id="UP000001056">
    <property type="component" value="Unassembled WGS sequence"/>
</dbReference>
<dbReference type="GO" id="GO:0005524">
    <property type="term" value="F:ATP binding"/>
    <property type="evidence" value="ECO:0007669"/>
    <property type="project" value="InterPro"/>
</dbReference>
<accession>Q2HAM1</accession>
<dbReference type="GO" id="GO:0030983">
    <property type="term" value="F:mismatched DNA binding"/>
    <property type="evidence" value="ECO:0007669"/>
    <property type="project" value="InterPro"/>
</dbReference>
<feature type="region of interest" description="Disordered" evidence="3">
    <location>
        <begin position="235"/>
        <end position="254"/>
    </location>
</feature>
<dbReference type="GO" id="GO:0140664">
    <property type="term" value="F:ATP-dependent DNA damage sensor activity"/>
    <property type="evidence" value="ECO:0007669"/>
    <property type="project" value="InterPro"/>
</dbReference>
<dbReference type="VEuPathDB" id="FungiDB:CHGG_02733"/>
<reference evidence="6" key="1">
    <citation type="journal article" date="2015" name="Genome Announc.">
        <title>Draft genome sequence of the cellulolytic fungus Chaetomium globosum.</title>
        <authorList>
            <person name="Cuomo C.A."/>
            <person name="Untereiner W.A."/>
            <person name="Ma L.-J."/>
            <person name="Grabherr M."/>
            <person name="Birren B.W."/>
        </authorList>
    </citation>
    <scope>NUCLEOTIDE SEQUENCE [LARGE SCALE GENOMIC DNA]</scope>
    <source>
        <strain evidence="6">ATCC 6205 / CBS 148.51 / DSM 1962 / NBRC 6347 / NRRL 1970</strain>
    </source>
</reference>
<comment type="similarity">
    <text evidence="1">Belongs to the DNA mismatch repair MutL/HexB family.</text>
</comment>
<protein>
    <recommendedName>
        <fullName evidence="4">DNA mismatch repair protein S5 domain-containing protein</fullName>
    </recommendedName>
</protein>
<sequence>MSIVPLPEATVRNLGSSLVITSPVVLLKELVDNAIDAGATSIDVLVSPNTIDKIEVRDNGHGISPADFGYLGCPGHTSKLTSLDELDTLGGKTLGFRGVALASANTLANVSLTTRVPTEHVAAAISLAKRGGVDTLRYVGAPVGTTVRVTNLFSHMPVRSQVTVKEAPRNLARMNELLQSYVLARPTVKLRFTVLKTPNLSWSYAPAANGEIKAAAIQLFGTELASQCVFKTSPSQITPGGDKTSRDENVPDCSPKEGTRVIFEALLPRPTADPQKISKGAFISVDARPLSAFRGAAKKLLSIFKKRIGDHFASIHSETILRNPFIRLNIRCPPSTYDVNVEPSKEDVIFKEEHNIIDQFESFLSYVYPASGVGQSRPLPITTTGTSVEAPGRKTTNISNSSLSLQATALSWRVDMSSGLDGMSDDEIGDQATGHTPQYTQQVVEAEAREGDNEQPLNEGLNPWSIAKLTGKPKNNAPQDQGPVQDTRRETQPQSTELSTTDPFSVSSPPHMQESSLRHSRGPQHSPRDRHRNPESQGRRFKDFTGHKQNKPTVNSTRLSNQQNRPRRYHVLQSPPTSSPHDQDRERVVSRDRPRPQNLTGPTRIIQSRLPFDRNSNRLRLRDHPDLGLDLDQQVSETTRRDMLARNPPITRLVDVEDEDTMTGTFVGVDSAGGATVQHISPVSLSCTVGGDESATEAQLAGKPDENTSQPLLRTDDPRARLIQQQRLTAASVRKKPKRLKTGQLPLETIPCDSKTCALLLGMAVDASSLAQLLTEASRFDTWLVDGELRGAFEDGTEPKDTARLMEPLLARLAYGTTVNA</sequence>
<dbReference type="Gene3D" id="3.30.230.10">
    <property type="match status" value="1"/>
</dbReference>
<feature type="region of interest" description="Disordered" evidence="3">
    <location>
        <begin position="446"/>
        <end position="602"/>
    </location>
</feature>
<dbReference type="GO" id="GO:0032389">
    <property type="term" value="C:MutLalpha complex"/>
    <property type="evidence" value="ECO:0007669"/>
    <property type="project" value="TreeGrafter"/>
</dbReference>
<feature type="compositionally biased region" description="Basic and acidic residues" evidence="3">
    <location>
        <begin position="532"/>
        <end position="546"/>
    </location>
</feature>
<dbReference type="FunFam" id="3.30.565.10:FF:000017">
    <property type="entry name" value="PMS1 homolog 1, mismatch repair system component"/>
    <property type="match status" value="1"/>
</dbReference>
<keyword evidence="6" id="KW-1185">Reference proteome</keyword>
<evidence type="ECO:0000259" key="4">
    <source>
        <dbReference type="SMART" id="SM01340"/>
    </source>
</evidence>
<dbReference type="HOGENOM" id="CLU_011171_4_0_1"/>
<dbReference type="PANTHER" id="PTHR10073">
    <property type="entry name" value="DNA MISMATCH REPAIR PROTEIN MLH, PMS, MUTL"/>
    <property type="match status" value="1"/>
</dbReference>
<dbReference type="GeneID" id="4389242"/>
<dbReference type="OMA" id="GIAICTR"/>
<feature type="domain" description="DNA mismatch repair protein S5" evidence="4">
    <location>
        <begin position="216"/>
        <end position="365"/>
    </location>
</feature>
<dbReference type="InParanoid" id="Q2HAM1"/>
<dbReference type="STRING" id="306901.Q2HAM1"/>
<dbReference type="InterPro" id="IPR038973">
    <property type="entry name" value="MutL/Mlh/Pms-like"/>
</dbReference>
<dbReference type="SMART" id="SM01340">
    <property type="entry name" value="DNA_mis_repair"/>
    <property type="match status" value="1"/>
</dbReference>
<dbReference type="InterPro" id="IPR014721">
    <property type="entry name" value="Ribsml_uS5_D2-typ_fold_subgr"/>
</dbReference>
<feature type="region of interest" description="Disordered" evidence="3">
    <location>
        <begin position="695"/>
        <end position="714"/>
    </location>
</feature>
<dbReference type="Gene3D" id="3.30.565.10">
    <property type="entry name" value="Histidine kinase-like ATPase, C-terminal domain"/>
    <property type="match status" value="1"/>
</dbReference>
<dbReference type="InterPro" id="IPR036890">
    <property type="entry name" value="HATPase_C_sf"/>
</dbReference>
<gene>
    <name evidence="5" type="ORF">CHGG_02733</name>
</gene>
<dbReference type="GO" id="GO:0016887">
    <property type="term" value="F:ATP hydrolysis activity"/>
    <property type="evidence" value="ECO:0007669"/>
    <property type="project" value="InterPro"/>
</dbReference>
<dbReference type="AlphaFoldDB" id="Q2HAM1"/>
<dbReference type="RefSeq" id="XP_001229249.1">
    <property type="nucleotide sequence ID" value="XM_001229248.1"/>
</dbReference>
<feature type="compositionally biased region" description="Basic and acidic residues" evidence="3">
    <location>
        <begin position="243"/>
        <end position="254"/>
    </location>
</feature>
<feature type="compositionally biased region" description="Basic and acidic residues" evidence="3">
    <location>
        <begin position="581"/>
        <end position="595"/>
    </location>
</feature>
<dbReference type="InterPro" id="IPR002099">
    <property type="entry name" value="MutL/Mlh/PMS"/>
</dbReference>
<evidence type="ECO:0000256" key="3">
    <source>
        <dbReference type="SAM" id="MobiDB-lite"/>
    </source>
</evidence>
<dbReference type="EMBL" id="CH408030">
    <property type="protein sequence ID" value="EAQ90798.1"/>
    <property type="molecule type" value="Genomic_DNA"/>
</dbReference>
<dbReference type="NCBIfam" id="TIGR00585">
    <property type="entry name" value="mutl"/>
    <property type="match status" value="1"/>
</dbReference>